<feature type="non-terminal residue" evidence="11">
    <location>
        <position position="91"/>
    </location>
</feature>
<gene>
    <name evidence="11" type="ORF">METZ01_LOCUS224513</name>
</gene>
<evidence type="ECO:0000256" key="9">
    <source>
        <dbReference type="ARBA" id="ARBA00047890"/>
    </source>
</evidence>
<organism evidence="11">
    <name type="scientific">marine metagenome</name>
    <dbReference type="NCBI Taxonomy" id="408172"/>
    <lineage>
        <taxon>unclassified sequences</taxon>
        <taxon>metagenomes</taxon>
        <taxon>ecological metagenomes</taxon>
    </lineage>
</organism>
<comment type="pathway">
    <text evidence="1">Purine metabolism; 7-cyano-7-deazaguanine biosynthesis.</text>
</comment>
<protein>
    <recommendedName>
        <fullName evidence="8">7-cyano-7-deazaguanine synthase</fullName>
        <ecNumber evidence="8">6.3.4.20</ecNumber>
    </recommendedName>
</protein>
<dbReference type="InterPro" id="IPR014729">
    <property type="entry name" value="Rossmann-like_a/b/a_fold"/>
</dbReference>
<dbReference type="EC" id="6.3.4.20" evidence="8"/>
<dbReference type="GO" id="GO:0046872">
    <property type="term" value="F:metal ion binding"/>
    <property type="evidence" value="ECO:0007669"/>
    <property type="project" value="UniProtKB-KW"/>
</dbReference>
<dbReference type="SUPFAM" id="SSF52402">
    <property type="entry name" value="Adenine nucleotide alpha hydrolases-like"/>
    <property type="match status" value="1"/>
</dbReference>
<dbReference type="EMBL" id="UINC01054220">
    <property type="protein sequence ID" value="SVB71659.1"/>
    <property type="molecule type" value="Genomic_DNA"/>
</dbReference>
<keyword evidence="4" id="KW-0547">Nucleotide-binding</keyword>
<reference evidence="11" key="1">
    <citation type="submission" date="2018-05" db="EMBL/GenBank/DDBJ databases">
        <authorList>
            <person name="Lanie J.A."/>
            <person name="Ng W.-L."/>
            <person name="Kazmierczak K.M."/>
            <person name="Andrzejewski T.M."/>
            <person name="Davidsen T.M."/>
            <person name="Wayne K.J."/>
            <person name="Tettelin H."/>
            <person name="Glass J.I."/>
            <person name="Rusch D."/>
            <person name="Podicherti R."/>
            <person name="Tsui H.-C.T."/>
            <person name="Winkler M.E."/>
        </authorList>
    </citation>
    <scope>NUCLEOTIDE SEQUENCE</scope>
</reference>
<dbReference type="PANTHER" id="PTHR42914">
    <property type="entry name" value="7-CYANO-7-DEAZAGUANINE SYNTHASE"/>
    <property type="match status" value="1"/>
</dbReference>
<keyword evidence="5" id="KW-0862">Zinc</keyword>
<comment type="similarity">
    <text evidence="7">Belongs to the QueC family.</text>
</comment>
<evidence type="ECO:0000313" key="11">
    <source>
        <dbReference type="EMBL" id="SVB71659.1"/>
    </source>
</evidence>
<dbReference type="GO" id="GO:0016874">
    <property type="term" value="F:ligase activity"/>
    <property type="evidence" value="ECO:0007669"/>
    <property type="project" value="UniProtKB-KW"/>
</dbReference>
<keyword evidence="2" id="KW-0436">Ligase</keyword>
<accession>A0A382G9T2</accession>
<dbReference type="GO" id="GO:0005524">
    <property type="term" value="F:ATP binding"/>
    <property type="evidence" value="ECO:0007669"/>
    <property type="project" value="UniProtKB-KW"/>
</dbReference>
<keyword evidence="6" id="KW-0067">ATP-binding</keyword>
<dbReference type="InterPro" id="IPR018317">
    <property type="entry name" value="QueC"/>
</dbReference>
<evidence type="ECO:0000256" key="8">
    <source>
        <dbReference type="ARBA" id="ARBA00039149"/>
    </source>
</evidence>
<evidence type="ECO:0000256" key="7">
    <source>
        <dbReference type="ARBA" id="ARBA00037993"/>
    </source>
</evidence>
<dbReference type="AlphaFoldDB" id="A0A382G9T2"/>
<keyword evidence="3" id="KW-0479">Metal-binding</keyword>
<sequence length="91" mass="10001">MKGVVLHSGGLDSTTLLAIAREECTHVESVTFVYGQRHLREVEAAQSICSHWSIPHTIKDLSHTFAGSSSTLIDPESANPQMSYSELRAFE</sequence>
<dbReference type="Gene3D" id="3.40.50.620">
    <property type="entry name" value="HUPs"/>
    <property type="match status" value="1"/>
</dbReference>
<dbReference type="Pfam" id="PF06508">
    <property type="entry name" value="QueC"/>
    <property type="match status" value="1"/>
</dbReference>
<proteinExistence type="inferred from homology"/>
<evidence type="ECO:0000256" key="2">
    <source>
        <dbReference type="ARBA" id="ARBA00022598"/>
    </source>
</evidence>
<evidence type="ECO:0000256" key="10">
    <source>
        <dbReference type="SAM" id="MobiDB-lite"/>
    </source>
</evidence>
<comment type="catalytic activity">
    <reaction evidence="9">
        <text>7-carboxy-7-carbaguanine + NH4(+) + 2 ATP = 7-cyano-7-carbaguanine + 2 AMP + 2 diphosphate + 2 H(+)</text>
        <dbReference type="Rhea" id="RHEA:27982"/>
        <dbReference type="ChEBI" id="CHEBI:15378"/>
        <dbReference type="ChEBI" id="CHEBI:28938"/>
        <dbReference type="ChEBI" id="CHEBI:30616"/>
        <dbReference type="ChEBI" id="CHEBI:33019"/>
        <dbReference type="ChEBI" id="CHEBI:45075"/>
        <dbReference type="ChEBI" id="CHEBI:61036"/>
        <dbReference type="ChEBI" id="CHEBI:456215"/>
        <dbReference type="EC" id="6.3.4.20"/>
    </reaction>
</comment>
<evidence type="ECO:0000256" key="3">
    <source>
        <dbReference type="ARBA" id="ARBA00022723"/>
    </source>
</evidence>
<feature type="compositionally biased region" description="Polar residues" evidence="10">
    <location>
        <begin position="70"/>
        <end position="84"/>
    </location>
</feature>
<evidence type="ECO:0000256" key="5">
    <source>
        <dbReference type="ARBA" id="ARBA00022833"/>
    </source>
</evidence>
<evidence type="ECO:0000256" key="4">
    <source>
        <dbReference type="ARBA" id="ARBA00022741"/>
    </source>
</evidence>
<evidence type="ECO:0000256" key="6">
    <source>
        <dbReference type="ARBA" id="ARBA00022840"/>
    </source>
</evidence>
<evidence type="ECO:0000256" key="1">
    <source>
        <dbReference type="ARBA" id="ARBA00005061"/>
    </source>
</evidence>
<name>A0A382G9T2_9ZZZZ</name>
<feature type="region of interest" description="Disordered" evidence="10">
    <location>
        <begin position="70"/>
        <end position="91"/>
    </location>
</feature>
<dbReference type="PANTHER" id="PTHR42914:SF1">
    <property type="entry name" value="7-CYANO-7-DEAZAGUANINE SYNTHASE"/>
    <property type="match status" value="1"/>
</dbReference>